<dbReference type="InParanoid" id="A0A1V8TMK3"/>
<keyword evidence="3" id="KW-1185">Reference proteome</keyword>
<dbReference type="AlphaFoldDB" id="A0A1V8TMK3"/>
<gene>
    <name evidence="2" type="ORF">B0A48_02052</name>
</gene>
<name>A0A1V8TMK3_9PEZI</name>
<sequence length="503" mass="55753">MSSKSQAIKQHGSVPWTLHTRIGAGYDPSTHEILASPFFGLRDNEDSDGEDERNDDGDSKQGVSFALHDEAFTDAAKLADYLESWTSGPGPPLSVEQMREFGGYVKSLQCGQDRAVHVLRGTVSESARHFHEELLLTPQAKTSLAGDATKFTTSYGEYCITGYVREASFVAITSYANDDSNGLVRSTTGLSLKSGKFRADRSAASDGASPTGDQVSRKALVSGMEEDDSLAISRESDLTKAWEKFRGQHELLPRVALLEHYSGILPEQIVRPTRAVTLGFDASSALWQCDVLQMLSRSLSTDSSTTTERLEVVYDQLDMHTRTRASAEDLEAEKLIEELNKISASLRDIARNTKQKMTLRSELDVLSVKQEPLYPEGQWSHKPFNTSAETIWAMGITPETFASLGISPDIPLAHAKTCVLDDSDRMTTQKPEPLRIEVPGCRIIGAVLKNRYADPRHGGKWARVGGWLGRDTFSVKFETQHFRGCDWELTVWSVSEEMFFKEL</sequence>
<dbReference type="OrthoDB" id="3665329at2759"/>
<protein>
    <submittedName>
        <fullName evidence="2">Uncharacterized protein</fullName>
    </submittedName>
</protein>
<dbReference type="EMBL" id="NAJO01000004">
    <property type="protein sequence ID" value="OQO12590.1"/>
    <property type="molecule type" value="Genomic_DNA"/>
</dbReference>
<evidence type="ECO:0000313" key="2">
    <source>
        <dbReference type="EMBL" id="OQO12590.1"/>
    </source>
</evidence>
<feature type="region of interest" description="Disordered" evidence="1">
    <location>
        <begin position="40"/>
        <end position="62"/>
    </location>
</feature>
<feature type="compositionally biased region" description="Acidic residues" evidence="1">
    <location>
        <begin position="45"/>
        <end position="55"/>
    </location>
</feature>
<organism evidence="2 3">
    <name type="scientific">Cryoendolithus antarcticus</name>
    <dbReference type="NCBI Taxonomy" id="1507870"/>
    <lineage>
        <taxon>Eukaryota</taxon>
        <taxon>Fungi</taxon>
        <taxon>Dikarya</taxon>
        <taxon>Ascomycota</taxon>
        <taxon>Pezizomycotina</taxon>
        <taxon>Dothideomycetes</taxon>
        <taxon>Dothideomycetidae</taxon>
        <taxon>Cladosporiales</taxon>
        <taxon>Cladosporiaceae</taxon>
        <taxon>Cryoendolithus</taxon>
    </lineage>
</organism>
<evidence type="ECO:0000313" key="3">
    <source>
        <dbReference type="Proteomes" id="UP000192596"/>
    </source>
</evidence>
<accession>A0A1V8TMK3</accession>
<evidence type="ECO:0000256" key="1">
    <source>
        <dbReference type="SAM" id="MobiDB-lite"/>
    </source>
</evidence>
<reference evidence="3" key="1">
    <citation type="submission" date="2017-03" db="EMBL/GenBank/DDBJ databases">
        <title>Genomes of endolithic fungi from Antarctica.</title>
        <authorList>
            <person name="Coleine C."/>
            <person name="Masonjones S."/>
            <person name="Stajich J.E."/>
        </authorList>
    </citation>
    <scope>NUCLEOTIDE SEQUENCE [LARGE SCALE GENOMIC DNA]</scope>
    <source>
        <strain evidence="3">CCFEE 5527</strain>
    </source>
</reference>
<proteinExistence type="predicted"/>
<comment type="caution">
    <text evidence="2">The sequence shown here is derived from an EMBL/GenBank/DDBJ whole genome shotgun (WGS) entry which is preliminary data.</text>
</comment>
<dbReference type="Proteomes" id="UP000192596">
    <property type="component" value="Unassembled WGS sequence"/>
</dbReference>